<dbReference type="InterPro" id="IPR003607">
    <property type="entry name" value="HD/PDEase_dom"/>
</dbReference>
<evidence type="ECO:0000313" key="3">
    <source>
        <dbReference type="Proteomes" id="UP001597083"/>
    </source>
</evidence>
<comment type="caution">
    <text evidence="2">The sequence shown here is derived from an EMBL/GenBank/DDBJ whole genome shotgun (WGS) entry which is preliminary data.</text>
</comment>
<dbReference type="CDD" id="cd00077">
    <property type="entry name" value="HDc"/>
    <property type="match status" value="1"/>
</dbReference>
<dbReference type="SUPFAM" id="SSF109604">
    <property type="entry name" value="HD-domain/PDEase-like"/>
    <property type="match status" value="1"/>
</dbReference>
<evidence type="ECO:0000259" key="1">
    <source>
        <dbReference type="SMART" id="SM00471"/>
    </source>
</evidence>
<feature type="domain" description="HD/PDEase" evidence="1">
    <location>
        <begin position="22"/>
        <end position="156"/>
    </location>
</feature>
<dbReference type="PANTHER" id="PTHR38659">
    <property type="entry name" value="METAL-DEPENDENT PHOSPHOHYDROLASE"/>
    <property type="match status" value="1"/>
</dbReference>
<keyword evidence="3" id="KW-1185">Reference proteome</keyword>
<dbReference type="Proteomes" id="UP001597083">
    <property type="component" value="Unassembled WGS sequence"/>
</dbReference>
<dbReference type="InterPro" id="IPR006675">
    <property type="entry name" value="HDIG_dom"/>
</dbReference>
<proteinExistence type="predicted"/>
<protein>
    <submittedName>
        <fullName evidence="2">HDIG domain-containing metalloprotein</fullName>
    </submittedName>
</protein>
<dbReference type="NCBIfam" id="TIGR00277">
    <property type="entry name" value="HDIG"/>
    <property type="match status" value="1"/>
</dbReference>
<sequence length="198" mass="22469">MQVPTDEEIRALHERYAPTQEAFESVYTHCVIVCSIAEQLIERRRLVVDVELVRAGCLLHDIGVYRLYDSAGRVDYSRYVRHGVLGHELLRDVGLPEQVCRFCSHHTGVGISRADVRDQGLPIPVDDYLAETAEEELVMYADKFHSKSDPPAFVSADSYAVRARRFGDDKAVTFAAMRERYGEPDIAALRERHGHALR</sequence>
<evidence type="ECO:0000313" key="2">
    <source>
        <dbReference type="EMBL" id="MFD0850984.1"/>
    </source>
</evidence>
<accession>A0ABW3CBE8</accession>
<dbReference type="EMBL" id="JBHTIR010000214">
    <property type="protein sequence ID" value="MFD0850984.1"/>
    <property type="molecule type" value="Genomic_DNA"/>
</dbReference>
<dbReference type="PANTHER" id="PTHR38659:SF2">
    <property type="entry name" value="HDIG DOMAIN PROTEIN"/>
    <property type="match status" value="1"/>
</dbReference>
<reference evidence="3" key="1">
    <citation type="journal article" date="2019" name="Int. J. Syst. Evol. Microbiol.">
        <title>The Global Catalogue of Microorganisms (GCM) 10K type strain sequencing project: providing services to taxonomists for standard genome sequencing and annotation.</title>
        <authorList>
            <consortium name="The Broad Institute Genomics Platform"/>
            <consortium name="The Broad Institute Genome Sequencing Center for Infectious Disease"/>
            <person name="Wu L."/>
            <person name="Ma J."/>
        </authorList>
    </citation>
    <scope>NUCLEOTIDE SEQUENCE [LARGE SCALE GENOMIC DNA]</scope>
    <source>
        <strain evidence="3">JCM 31696</strain>
    </source>
</reference>
<dbReference type="Pfam" id="PF01966">
    <property type="entry name" value="HD"/>
    <property type="match status" value="1"/>
</dbReference>
<organism evidence="2 3">
    <name type="scientific">Actinomadura adrarensis</name>
    <dbReference type="NCBI Taxonomy" id="1819600"/>
    <lineage>
        <taxon>Bacteria</taxon>
        <taxon>Bacillati</taxon>
        <taxon>Actinomycetota</taxon>
        <taxon>Actinomycetes</taxon>
        <taxon>Streptosporangiales</taxon>
        <taxon>Thermomonosporaceae</taxon>
        <taxon>Actinomadura</taxon>
    </lineage>
</organism>
<dbReference type="SMART" id="SM00471">
    <property type="entry name" value="HDc"/>
    <property type="match status" value="1"/>
</dbReference>
<dbReference type="InterPro" id="IPR006674">
    <property type="entry name" value="HD_domain"/>
</dbReference>
<dbReference type="Gene3D" id="1.10.3210.10">
    <property type="entry name" value="Hypothetical protein af1432"/>
    <property type="match status" value="1"/>
</dbReference>
<gene>
    <name evidence="2" type="ORF">ACFQ07_02005</name>
</gene>
<name>A0ABW3CBE8_9ACTN</name>